<reference evidence="2 3" key="1">
    <citation type="submission" date="2021-07" db="EMBL/GenBank/DDBJ databases">
        <title>The Aristolochia fimbriata genome: insights into angiosperm evolution, floral development and chemical biosynthesis.</title>
        <authorList>
            <person name="Jiao Y."/>
        </authorList>
    </citation>
    <scope>NUCLEOTIDE SEQUENCE [LARGE SCALE GENOMIC DNA]</scope>
    <source>
        <strain evidence="2">IBCAS-2021</strain>
        <tissue evidence="2">Leaf</tissue>
    </source>
</reference>
<sequence length="463" mass="49334">MRMRRSREIVDGYEYIVHEGRIPTHLLGIVKNLPVAGKSSQPRPRPSCSVQGDAGSSQNQAFSPRAVVATPRGRSQSGVGEMGSGVEVPSVDAGSEEGSMSRRPMFVMADEALKFGDGLMKRFGFSDLKLSIVSPGLVSDRCSTVAPSRNTADCGREVVPVADTGAEVRISESKDEMVVSLVRKSPLATANSEALGDVEGDGRILSRKRKADVNVPCVVVGERVEISDSGVLSEKEDHPVGESENANENVAEKLHLEAAEKAEQPSIAVENGNSLGRCGEVAVDHASLSETSGKEECSSMPVDVTSSEKKRRRLPDTFNASKTPITRSRARAAKISDETDEDRGTKDGAKNNDSGENLEVSENGEKSILEKESPAREDPHISQSKGGSSGEKITDHEAGFNDPSSHKEGNSGQASTLASTHLTFLQAVKIMSSKTNRSSGDESILTLARRAGYTFSTYSARGT</sequence>
<feature type="compositionally biased region" description="Polar residues" evidence="1">
    <location>
        <begin position="38"/>
        <end position="62"/>
    </location>
</feature>
<evidence type="ECO:0000313" key="3">
    <source>
        <dbReference type="Proteomes" id="UP000825729"/>
    </source>
</evidence>
<feature type="compositionally biased region" description="Basic and acidic residues" evidence="1">
    <location>
        <begin position="392"/>
        <end position="409"/>
    </location>
</feature>
<feature type="compositionally biased region" description="Basic and acidic residues" evidence="1">
    <location>
        <begin position="363"/>
        <end position="380"/>
    </location>
</feature>
<organism evidence="2 3">
    <name type="scientific">Aristolochia fimbriata</name>
    <name type="common">White veined hardy Dutchman's pipe vine</name>
    <dbReference type="NCBI Taxonomy" id="158543"/>
    <lineage>
        <taxon>Eukaryota</taxon>
        <taxon>Viridiplantae</taxon>
        <taxon>Streptophyta</taxon>
        <taxon>Embryophyta</taxon>
        <taxon>Tracheophyta</taxon>
        <taxon>Spermatophyta</taxon>
        <taxon>Magnoliopsida</taxon>
        <taxon>Magnoliidae</taxon>
        <taxon>Piperales</taxon>
        <taxon>Aristolochiaceae</taxon>
        <taxon>Aristolochia</taxon>
    </lineage>
</organism>
<dbReference type="EMBL" id="JAINDJ010000007">
    <property type="protein sequence ID" value="KAG9441128.1"/>
    <property type="molecule type" value="Genomic_DNA"/>
</dbReference>
<feature type="region of interest" description="Disordered" evidence="1">
    <location>
        <begin position="286"/>
        <end position="417"/>
    </location>
</feature>
<evidence type="ECO:0000313" key="2">
    <source>
        <dbReference type="EMBL" id="KAG9441128.1"/>
    </source>
</evidence>
<keyword evidence="3" id="KW-1185">Reference proteome</keyword>
<feature type="region of interest" description="Disordered" evidence="1">
    <location>
        <begin position="35"/>
        <end position="99"/>
    </location>
</feature>
<feature type="compositionally biased region" description="Basic and acidic residues" evidence="1">
    <location>
        <begin position="334"/>
        <end position="350"/>
    </location>
</feature>
<accession>A0AAV7DX41</accession>
<protein>
    <submittedName>
        <fullName evidence="2">Uncharacterized protein</fullName>
    </submittedName>
</protein>
<evidence type="ECO:0000256" key="1">
    <source>
        <dbReference type="SAM" id="MobiDB-lite"/>
    </source>
</evidence>
<gene>
    <name evidence="2" type="ORF">H6P81_016982</name>
</gene>
<feature type="compositionally biased region" description="Low complexity" evidence="1">
    <location>
        <begin position="75"/>
        <end position="91"/>
    </location>
</feature>
<comment type="caution">
    <text evidence="2">The sequence shown here is derived from an EMBL/GenBank/DDBJ whole genome shotgun (WGS) entry which is preliminary data.</text>
</comment>
<name>A0AAV7DX41_ARIFI</name>
<dbReference type="Proteomes" id="UP000825729">
    <property type="component" value="Unassembled WGS sequence"/>
</dbReference>
<dbReference type="AlphaFoldDB" id="A0AAV7DX41"/>
<proteinExistence type="predicted"/>